<keyword evidence="3" id="KW-0479">Metal-binding</keyword>
<comment type="catalytic activity">
    <reaction evidence="1">
        <text>S-ubiquitinyl-[E2 ubiquitin-conjugating enzyme]-L-cysteine + [acceptor protein]-L-lysine = [E2 ubiquitin-conjugating enzyme]-L-cysteine + N(6)-ubiquitinyl-[acceptor protein]-L-lysine.</text>
        <dbReference type="EC" id="2.3.2.27"/>
    </reaction>
</comment>
<evidence type="ECO:0000256" key="3">
    <source>
        <dbReference type="ARBA" id="ARBA00022723"/>
    </source>
</evidence>
<evidence type="ECO:0000256" key="5">
    <source>
        <dbReference type="ARBA" id="ARBA00022786"/>
    </source>
</evidence>
<dbReference type="InterPro" id="IPR001841">
    <property type="entry name" value="Znf_RING"/>
</dbReference>
<keyword evidence="6" id="KW-0862">Zinc</keyword>
<feature type="domain" description="RING-type" evidence="12">
    <location>
        <begin position="97"/>
        <end position="137"/>
    </location>
</feature>
<reference evidence="13 15" key="2">
    <citation type="journal article" date="2014" name="BMC Genomics">
        <title>An improved genome release (version Mt4.0) for the model legume Medicago truncatula.</title>
        <authorList>
            <person name="Tang H."/>
            <person name="Krishnakumar V."/>
            <person name="Bidwell S."/>
            <person name="Rosen B."/>
            <person name="Chan A."/>
            <person name="Zhou S."/>
            <person name="Gentzbittel L."/>
            <person name="Childs K.L."/>
            <person name="Yandell M."/>
            <person name="Gundlach H."/>
            <person name="Mayer K.F."/>
            <person name="Schwartz D.C."/>
            <person name="Town C.D."/>
        </authorList>
    </citation>
    <scope>GENOME REANNOTATION</scope>
    <source>
        <strain evidence="13">A17</strain>
        <strain evidence="14 15">cv. Jemalong A17</strain>
    </source>
</reference>
<feature type="compositionally biased region" description="Basic and acidic residues" evidence="9">
    <location>
        <begin position="190"/>
        <end position="203"/>
    </location>
</feature>
<evidence type="ECO:0000259" key="12">
    <source>
        <dbReference type="PROSITE" id="PS50089"/>
    </source>
</evidence>
<dbReference type="AlphaFoldDB" id="A0A072U9E2"/>
<evidence type="ECO:0000313" key="13">
    <source>
        <dbReference type="EMBL" id="KEH26409.1"/>
    </source>
</evidence>
<feature type="chain" id="PRO_5014499414" description="RING-type E3 ubiquitin transferase" evidence="11">
    <location>
        <begin position="32"/>
        <end position="285"/>
    </location>
</feature>
<evidence type="ECO:0000313" key="15">
    <source>
        <dbReference type="Proteomes" id="UP000002051"/>
    </source>
</evidence>
<evidence type="ECO:0000256" key="2">
    <source>
        <dbReference type="ARBA" id="ARBA00012483"/>
    </source>
</evidence>
<evidence type="ECO:0000256" key="1">
    <source>
        <dbReference type="ARBA" id="ARBA00000900"/>
    </source>
</evidence>
<dbReference type="PANTHER" id="PTHR14155">
    <property type="entry name" value="RING FINGER DOMAIN-CONTAINING"/>
    <property type="match status" value="1"/>
</dbReference>
<dbReference type="InterPro" id="IPR053238">
    <property type="entry name" value="RING-H2_zinc_finger"/>
</dbReference>
<evidence type="ECO:0000256" key="8">
    <source>
        <dbReference type="PROSITE-ProRule" id="PRU00175"/>
    </source>
</evidence>
<evidence type="ECO:0000256" key="4">
    <source>
        <dbReference type="ARBA" id="ARBA00022771"/>
    </source>
</evidence>
<keyword evidence="11" id="KW-0732">Signal</keyword>
<organism evidence="13 15">
    <name type="scientific">Medicago truncatula</name>
    <name type="common">Barrel medic</name>
    <name type="synonym">Medicago tribuloides</name>
    <dbReference type="NCBI Taxonomy" id="3880"/>
    <lineage>
        <taxon>Eukaryota</taxon>
        <taxon>Viridiplantae</taxon>
        <taxon>Streptophyta</taxon>
        <taxon>Embryophyta</taxon>
        <taxon>Tracheophyta</taxon>
        <taxon>Spermatophyta</taxon>
        <taxon>Magnoliopsida</taxon>
        <taxon>eudicotyledons</taxon>
        <taxon>Gunneridae</taxon>
        <taxon>Pentapetalae</taxon>
        <taxon>rosids</taxon>
        <taxon>fabids</taxon>
        <taxon>Fabales</taxon>
        <taxon>Fabaceae</taxon>
        <taxon>Papilionoideae</taxon>
        <taxon>50 kb inversion clade</taxon>
        <taxon>NPAAA clade</taxon>
        <taxon>Hologalegina</taxon>
        <taxon>IRL clade</taxon>
        <taxon>Trifolieae</taxon>
        <taxon>Medicago</taxon>
    </lineage>
</organism>
<dbReference type="InterPro" id="IPR013083">
    <property type="entry name" value="Znf_RING/FYVE/PHD"/>
</dbReference>
<keyword evidence="5" id="KW-0833">Ubl conjugation pathway</keyword>
<keyword evidence="10" id="KW-0472">Membrane</keyword>
<dbReference type="PROSITE" id="PS50089">
    <property type="entry name" value="ZF_RING_2"/>
    <property type="match status" value="1"/>
</dbReference>
<dbReference type="Pfam" id="PF13639">
    <property type="entry name" value="zf-RING_2"/>
    <property type="match status" value="1"/>
</dbReference>
<proteinExistence type="inferred from homology"/>
<reference evidence="14" key="3">
    <citation type="submission" date="2015-04" db="UniProtKB">
        <authorList>
            <consortium name="EnsemblPlants"/>
        </authorList>
    </citation>
    <scope>IDENTIFICATION</scope>
    <source>
        <strain evidence="14">cv. Jemalong A17</strain>
    </source>
</reference>
<evidence type="ECO:0000256" key="7">
    <source>
        <dbReference type="ARBA" id="ARBA00024209"/>
    </source>
</evidence>
<dbReference type="PANTHER" id="PTHR14155:SF611">
    <property type="entry name" value="ZINC FINGER, C3HC4 TYPE (RING FINGER) PROTEIN"/>
    <property type="match status" value="1"/>
</dbReference>
<dbReference type="ExpressionAtlas" id="A0A072U9E2">
    <property type="expression patterns" value="differential"/>
</dbReference>
<comment type="similarity">
    <text evidence="7">Belongs to the RING-type zinc finger family. ATL subfamily.</text>
</comment>
<feature type="compositionally biased region" description="Low complexity" evidence="9">
    <location>
        <begin position="173"/>
        <end position="186"/>
    </location>
</feature>
<evidence type="ECO:0000256" key="6">
    <source>
        <dbReference type="ARBA" id="ARBA00022833"/>
    </source>
</evidence>
<dbReference type="GO" id="GO:0008270">
    <property type="term" value="F:zinc ion binding"/>
    <property type="evidence" value="ECO:0007669"/>
    <property type="project" value="UniProtKB-KW"/>
</dbReference>
<evidence type="ECO:0000256" key="10">
    <source>
        <dbReference type="SAM" id="Phobius"/>
    </source>
</evidence>
<reference evidence="13 15" key="1">
    <citation type="journal article" date="2011" name="Nature">
        <title>The Medicago genome provides insight into the evolution of rhizobial symbioses.</title>
        <authorList>
            <person name="Young N.D."/>
            <person name="Debelle F."/>
            <person name="Oldroyd G.E."/>
            <person name="Geurts R."/>
            <person name="Cannon S.B."/>
            <person name="Udvardi M.K."/>
            <person name="Benedito V.A."/>
            <person name="Mayer K.F."/>
            <person name="Gouzy J."/>
            <person name="Schoof H."/>
            <person name="Van de Peer Y."/>
            <person name="Proost S."/>
            <person name="Cook D.R."/>
            <person name="Meyers B.C."/>
            <person name="Spannagl M."/>
            <person name="Cheung F."/>
            <person name="De Mita S."/>
            <person name="Krishnakumar V."/>
            <person name="Gundlach H."/>
            <person name="Zhou S."/>
            <person name="Mudge J."/>
            <person name="Bharti A.K."/>
            <person name="Murray J.D."/>
            <person name="Naoumkina M.A."/>
            <person name="Rosen B."/>
            <person name="Silverstein K.A."/>
            <person name="Tang H."/>
            <person name="Rombauts S."/>
            <person name="Zhao P.X."/>
            <person name="Zhou P."/>
            <person name="Barbe V."/>
            <person name="Bardou P."/>
            <person name="Bechner M."/>
            <person name="Bellec A."/>
            <person name="Berger A."/>
            <person name="Berges H."/>
            <person name="Bidwell S."/>
            <person name="Bisseling T."/>
            <person name="Choisne N."/>
            <person name="Couloux A."/>
            <person name="Denny R."/>
            <person name="Deshpande S."/>
            <person name="Dai X."/>
            <person name="Doyle J.J."/>
            <person name="Dudez A.M."/>
            <person name="Farmer A.D."/>
            <person name="Fouteau S."/>
            <person name="Franken C."/>
            <person name="Gibelin C."/>
            <person name="Gish J."/>
            <person name="Goldstein S."/>
            <person name="Gonzalez A.J."/>
            <person name="Green P.J."/>
            <person name="Hallab A."/>
            <person name="Hartog M."/>
            <person name="Hua A."/>
            <person name="Humphray S.J."/>
            <person name="Jeong D.H."/>
            <person name="Jing Y."/>
            <person name="Jocker A."/>
            <person name="Kenton S.M."/>
            <person name="Kim D.J."/>
            <person name="Klee K."/>
            <person name="Lai H."/>
            <person name="Lang C."/>
            <person name="Lin S."/>
            <person name="Macmil S.L."/>
            <person name="Magdelenat G."/>
            <person name="Matthews L."/>
            <person name="McCorrison J."/>
            <person name="Monaghan E.L."/>
            <person name="Mun J.H."/>
            <person name="Najar F.Z."/>
            <person name="Nicholson C."/>
            <person name="Noirot C."/>
            <person name="O'Bleness M."/>
            <person name="Paule C.R."/>
            <person name="Poulain J."/>
            <person name="Prion F."/>
            <person name="Qin B."/>
            <person name="Qu C."/>
            <person name="Retzel E.F."/>
            <person name="Riddle C."/>
            <person name="Sallet E."/>
            <person name="Samain S."/>
            <person name="Samson N."/>
            <person name="Sanders I."/>
            <person name="Saurat O."/>
            <person name="Scarpelli C."/>
            <person name="Schiex T."/>
            <person name="Segurens B."/>
            <person name="Severin A.J."/>
            <person name="Sherrier D.J."/>
            <person name="Shi R."/>
            <person name="Sims S."/>
            <person name="Singer S.R."/>
            <person name="Sinharoy S."/>
            <person name="Sterck L."/>
            <person name="Viollet A."/>
            <person name="Wang B.B."/>
            <person name="Wang K."/>
            <person name="Wang M."/>
            <person name="Wang X."/>
            <person name="Warfsmann J."/>
            <person name="Weissenbach J."/>
            <person name="White D.D."/>
            <person name="White J.D."/>
            <person name="Wiley G.B."/>
            <person name="Wincker P."/>
            <person name="Xing Y."/>
            <person name="Yang L."/>
            <person name="Yao Z."/>
            <person name="Ying F."/>
            <person name="Zhai J."/>
            <person name="Zhou L."/>
            <person name="Zuber A."/>
            <person name="Denarie J."/>
            <person name="Dixon R.A."/>
            <person name="May G.D."/>
            <person name="Schwartz D.C."/>
            <person name="Rogers J."/>
            <person name="Quetier F."/>
            <person name="Town C.D."/>
            <person name="Roe B.A."/>
        </authorList>
    </citation>
    <scope>NUCLEOTIDE SEQUENCE [LARGE SCALE GENOMIC DNA]</scope>
    <source>
        <strain evidence="13">A17</strain>
        <strain evidence="14 15">cv. Jemalong A17</strain>
    </source>
</reference>
<dbReference type="Gene3D" id="3.30.40.10">
    <property type="entry name" value="Zinc/RING finger domain, C3HC4 (zinc finger)"/>
    <property type="match status" value="1"/>
</dbReference>
<evidence type="ECO:0000256" key="11">
    <source>
        <dbReference type="SAM" id="SignalP"/>
    </source>
</evidence>
<dbReference type="OrthoDB" id="8062037at2759"/>
<protein>
    <recommendedName>
        <fullName evidence="2">RING-type E3 ubiquitin transferase</fullName>
        <ecNumber evidence="2">2.3.2.27</ecNumber>
    </recommendedName>
</protein>
<sequence length="285" mass="32289">MLNFHLKNSYFTSLTTITPFLFLLLLNHVESQASMEPVPTDISHHRWNPSFAITAGAVLCLLFILGIVFFYIRNCVESRIVVTRSNTTDCPCSCSQVCLTDFKEQDTLRLLPKCNHVFHPQCIDSWLASHVTCPVCRANLNQDSCQVAMTIPTNFNNEQTCEENSETVPEITLNNTTNDQNQNPNQIDSDANKGESINHDDGHPSKLKLLRSNSTGHSLVEQVKCVERYTLMLPEDVRRYILVNHRKSFQLSMSNNMVKGLCWNDNEGINGDTKVEKWVLCAKHG</sequence>
<dbReference type="GO" id="GO:0061630">
    <property type="term" value="F:ubiquitin protein ligase activity"/>
    <property type="evidence" value="ECO:0007669"/>
    <property type="project" value="UniProtKB-EC"/>
</dbReference>
<dbReference type="EnsemblPlants" id="KEH26409">
    <property type="protein sequence ID" value="KEH26409"/>
    <property type="gene ID" value="MTR_6g055030"/>
</dbReference>
<evidence type="ECO:0000313" key="14">
    <source>
        <dbReference type="EnsemblPlants" id="KEH26409"/>
    </source>
</evidence>
<keyword evidence="4 8" id="KW-0863">Zinc-finger</keyword>
<dbReference type="EC" id="2.3.2.27" evidence="2"/>
<dbReference type="Proteomes" id="UP000002051">
    <property type="component" value="Chromosome 6"/>
</dbReference>
<feature type="transmembrane region" description="Helical" evidence="10">
    <location>
        <begin position="51"/>
        <end position="72"/>
    </location>
</feature>
<dbReference type="SUPFAM" id="SSF57850">
    <property type="entry name" value="RING/U-box"/>
    <property type="match status" value="1"/>
</dbReference>
<keyword evidence="15" id="KW-1185">Reference proteome</keyword>
<accession>A0A072U9E2</accession>
<name>A0A072U9E2_MEDTR</name>
<keyword evidence="10" id="KW-0812">Transmembrane</keyword>
<dbReference type="EMBL" id="CM001222">
    <property type="protein sequence ID" value="KEH26409.1"/>
    <property type="molecule type" value="Genomic_DNA"/>
</dbReference>
<evidence type="ECO:0000256" key="9">
    <source>
        <dbReference type="SAM" id="MobiDB-lite"/>
    </source>
</evidence>
<gene>
    <name evidence="14" type="primary">11446652</name>
    <name evidence="13" type="ordered locus">MTR_6g055030</name>
</gene>
<dbReference type="SMART" id="SM00184">
    <property type="entry name" value="RING"/>
    <property type="match status" value="1"/>
</dbReference>
<feature type="region of interest" description="Disordered" evidence="9">
    <location>
        <begin position="173"/>
        <end position="203"/>
    </location>
</feature>
<keyword evidence="10" id="KW-1133">Transmembrane helix</keyword>
<feature type="signal peptide" evidence="11">
    <location>
        <begin position="1"/>
        <end position="31"/>
    </location>
</feature>